<sequence>MNPFEKTFDELFNAILTDFKNQFPEADSSKGSLIFIRSAALASSLWGLYKYQGWIARQAFPDTADVEALEHHAWVRGINRRTGESDADLLARLLDYIRRPPAGGNKYDYVKWALSITNVKSAYCIPLAQGPGSVDLVIVADISTGSEVPSADLIAEVRAYVEDQRPVTAKYLRVLAPEILPQDVIMTGSGPNYNAVQAALDVASYLSGFAPGQPLYRSQLGNIAILNGAEDYVVASPAVNVVPATMQTIRPGAINVT</sequence>
<feature type="domain" description="Baseplate J-like central" evidence="1">
    <location>
        <begin position="101"/>
        <end position="171"/>
    </location>
</feature>
<dbReference type="EMBL" id="BLXZ01000003">
    <property type="protein sequence ID" value="GFO67873.1"/>
    <property type="molecule type" value="Genomic_DNA"/>
</dbReference>
<comment type="caution">
    <text evidence="2">The sequence shown here is derived from an EMBL/GenBank/DDBJ whole genome shotgun (WGS) entry which is preliminary data.</text>
</comment>
<evidence type="ECO:0000259" key="1">
    <source>
        <dbReference type="Pfam" id="PF26078"/>
    </source>
</evidence>
<organism evidence="2 3">
    <name type="scientific">Geomonas limicola</name>
    <dbReference type="NCBI Taxonomy" id="2740186"/>
    <lineage>
        <taxon>Bacteria</taxon>
        <taxon>Pseudomonadati</taxon>
        <taxon>Thermodesulfobacteriota</taxon>
        <taxon>Desulfuromonadia</taxon>
        <taxon>Geobacterales</taxon>
        <taxon>Geobacteraceae</taxon>
        <taxon>Geomonas</taxon>
    </lineage>
</organism>
<proteinExistence type="predicted"/>
<dbReference type="RefSeq" id="WP_183360417.1">
    <property type="nucleotide sequence ID" value="NZ_BLXZ01000003.1"/>
</dbReference>
<dbReference type="PANTHER" id="PTHR37829:SF3">
    <property type="entry name" value="PROTEIN JAYE-RELATED"/>
    <property type="match status" value="1"/>
</dbReference>
<name>A0A6V8N8N3_9BACT</name>
<accession>A0A6V8N8N3</accession>
<dbReference type="Pfam" id="PF26078">
    <property type="entry name" value="Baseplate_J_M"/>
    <property type="match status" value="1"/>
</dbReference>
<dbReference type="Proteomes" id="UP000587586">
    <property type="component" value="Unassembled WGS sequence"/>
</dbReference>
<evidence type="ECO:0000313" key="2">
    <source>
        <dbReference type="EMBL" id="GFO67873.1"/>
    </source>
</evidence>
<evidence type="ECO:0000313" key="3">
    <source>
        <dbReference type="Proteomes" id="UP000587586"/>
    </source>
</evidence>
<dbReference type="PANTHER" id="PTHR37829">
    <property type="entry name" value="PHAGE-LIKE ELEMENT PBSX PROTEIN XKDT"/>
    <property type="match status" value="1"/>
</dbReference>
<dbReference type="InterPro" id="IPR058531">
    <property type="entry name" value="Baseplate_J_M"/>
</dbReference>
<reference evidence="3" key="1">
    <citation type="submission" date="2020-06" db="EMBL/GenBank/DDBJ databases">
        <title>Draft genomic sequecing of Geomonas sp. Red745.</title>
        <authorList>
            <person name="Itoh H."/>
            <person name="Xu Z.X."/>
            <person name="Ushijima N."/>
            <person name="Masuda Y."/>
            <person name="Shiratori Y."/>
            <person name="Senoo K."/>
        </authorList>
    </citation>
    <scope>NUCLEOTIDE SEQUENCE [LARGE SCALE GENOMIC DNA]</scope>
    <source>
        <strain evidence="3">Red745</strain>
    </source>
</reference>
<gene>
    <name evidence="2" type="ORF">GMLC_14520</name>
</gene>
<protein>
    <recommendedName>
        <fullName evidence="1">Baseplate J-like central domain-containing protein</fullName>
    </recommendedName>
</protein>
<dbReference type="InterPro" id="IPR052399">
    <property type="entry name" value="Phage_Baseplate_Assmbl_Protein"/>
</dbReference>
<keyword evidence="3" id="KW-1185">Reference proteome</keyword>
<dbReference type="AlphaFoldDB" id="A0A6V8N8N3"/>